<dbReference type="OrthoDB" id="4510631at2759"/>
<proteinExistence type="predicted"/>
<reference evidence="2" key="2">
    <citation type="journal article" date="2023" name="IMA Fungus">
        <title>Comparative genomic study of the Penicillium genus elucidates a diverse pangenome and 15 lateral gene transfer events.</title>
        <authorList>
            <person name="Petersen C."/>
            <person name="Sorensen T."/>
            <person name="Nielsen M.R."/>
            <person name="Sondergaard T.E."/>
            <person name="Sorensen J.L."/>
            <person name="Fitzpatrick D.A."/>
            <person name="Frisvad J.C."/>
            <person name="Nielsen K.L."/>
        </authorList>
    </citation>
    <scope>NUCLEOTIDE SEQUENCE</scope>
    <source>
        <strain evidence="2">IBT 22155</strain>
    </source>
</reference>
<dbReference type="GeneID" id="81401184"/>
<evidence type="ECO:0000256" key="1">
    <source>
        <dbReference type="SAM" id="MobiDB-lite"/>
    </source>
</evidence>
<comment type="caution">
    <text evidence="2">The sequence shown here is derived from an EMBL/GenBank/DDBJ whole genome shotgun (WGS) entry which is preliminary data.</text>
</comment>
<dbReference type="RefSeq" id="XP_056524127.1">
    <property type="nucleotide sequence ID" value="XM_056662014.1"/>
</dbReference>
<sequence length="229" mass="26755">MLANQDGRRDDRHNGRRDNRRRRPGSDRVGRRNRETLNTSSSSEELDDFKPRDPGYFDPRDDRPFSEVLDKQRVYHNVSAFINAAKVTSANYTRRSFAKRFWQCLLGDAIVWYNNELDEKTRARLRRSRHLDEWYTLLSEKFAVNYGDAVKNFQKLKYTLWDVYERHDIRNCTATSLSLEQACRESTWHASSNGNYVSATTWFTTALGELGGAWAANKCAFSASPSKWY</sequence>
<dbReference type="Proteomes" id="UP001149079">
    <property type="component" value="Unassembled WGS sequence"/>
</dbReference>
<evidence type="ECO:0000313" key="2">
    <source>
        <dbReference type="EMBL" id="KAJ5142483.1"/>
    </source>
</evidence>
<feature type="region of interest" description="Disordered" evidence="1">
    <location>
        <begin position="1"/>
        <end position="61"/>
    </location>
</feature>
<name>A0A9W9H9P4_9EURO</name>
<keyword evidence="3" id="KW-1185">Reference proteome</keyword>
<feature type="compositionally biased region" description="Basic and acidic residues" evidence="1">
    <location>
        <begin position="24"/>
        <end position="35"/>
    </location>
</feature>
<reference evidence="2" key="1">
    <citation type="submission" date="2022-11" db="EMBL/GenBank/DDBJ databases">
        <authorList>
            <person name="Petersen C."/>
        </authorList>
    </citation>
    <scope>NUCLEOTIDE SEQUENCE</scope>
    <source>
        <strain evidence="2">IBT 22155</strain>
    </source>
</reference>
<accession>A0A9W9H9P4</accession>
<evidence type="ECO:0000313" key="3">
    <source>
        <dbReference type="Proteomes" id="UP001149079"/>
    </source>
</evidence>
<feature type="compositionally biased region" description="Basic and acidic residues" evidence="1">
    <location>
        <begin position="48"/>
        <end position="61"/>
    </location>
</feature>
<dbReference type="EMBL" id="JAPQKL010000002">
    <property type="protein sequence ID" value="KAJ5142483.1"/>
    <property type="molecule type" value="Genomic_DNA"/>
</dbReference>
<organism evidence="2 3">
    <name type="scientific">Penicillium bovifimosum</name>
    <dbReference type="NCBI Taxonomy" id="126998"/>
    <lineage>
        <taxon>Eukaryota</taxon>
        <taxon>Fungi</taxon>
        <taxon>Dikarya</taxon>
        <taxon>Ascomycota</taxon>
        <taxon>Pezizomycotina</taxon>
        <taxon>Eurotiomycetes</taxon>
        <taxon>Eurotiomycetidae</taxon>
        <taxon>Eurotiales</taxon>
        <taxon>Aspergillaceae</taxon>
        <taxon>Penicillium</taxon>
    </lineage>
</organism>
<feature type="compositionally biased region" description="Basic and acidic residues" evidence="1">
    <location>
        <begin position="1"/>
        <end position="17"/>
    </location>
</feature>
<dbReference type="AlphaFoldDB" id="A0A9W9H9P4"/>
<gene>
    <name evidence="2" type="ORF">N7515_001270</name>
</gene>
<protein>
    <submittedName>
        <fullName evidence="2">Uncharacterized protein</fullName>
    </submittedName>
</protein>